<keyword evidence="6" id="KW-1185">Reference proteome</keyword>
<dbReference type="STRING" id="3055.A0A2K3DKM0"/>
<dbReference type="CDD" id="cd01650">
    <property type="entry name" value="RT_nLTR_like"/>
    <property type="match status" value="1"/>
</dbReference>
<dbReference type="Pfam" id="PF00078">
    <property type="entry name" value="RVT_1"/>
    <property type="match status" value="1"/>
</dbReference>
<keyword evidence="2" id="KW-0812">Transmembrane</keyword>
<reference evidence="5 6" key="1">
    <citation type="journal article" date="2007" name="Science">
        <title>The Chlamydomonas genome reveals the evolution of key animal and plant functions.</title>
        <authorList>
            <person name="Merchant S.S."/>
            <person name="Prochnik S.E."/>
            <person name="Vallon O."/>
            <person name="Harris E.H."/>
            <person name="Karpowicz S.J."/>
            <person name="Witman G.B."/>
            <person name="Terry A."/>
            <person name="Salamov A."/>
            <person name="Fritz-Laylin L.K."/>
            <person name="Marechal-Drouard L."/>
            <person name="Marshall W.F."/>
            <person name="Qu L.H."/>
            <person name="Nelson D.R."/>
            <person name="Sanderfoot A.A."/>
            <person name="Spalding M.H."/>
            <person name="Kapitonov V.V."/>
            <person name="Ren Q."/>
            <person name="Ferris P."/>
            <person name="Lindquist E."/>
            <person name="Shapiro H."/>
            <person name="Lucas S.M."/>
            <person name="Grimwood J."/>
            <person name="Schmutz J."/>
            <person name="Cardol P."/>
            <person name="Cerutti H."/>
            <person name="Chanfreau G."/>
            <person name="Chen C.L."/>
            <person name="Cognat V."/>
            <person name="Croft M.T."/>
            <person name="Dent R."/>
            <person name="Dutcher S."/>
            <person name="Fernandez E."/>
            <person name="Fukuzawa H."/>
            <person name="Gonzalez-Ballester D."/>
            <person name="Gonzalez-Halphen D."/>
            <person name="Hallmann A."/>
            <person name="Hanikenne M."/>
            <person name="Hippler M."/>
            <person name="Inwood W."/>
            <person name="Jabbari K."/>
            <person name="Kalanon M."/>
            <person name="Kuras R."/>
            <person name="Lefebvre P.A."/>
            <person name="Lemaire S.D."/>
            <person name="Lobanov A.V."/>
            <person name="Lohr M."/>
            <person name="Manuell A."/>
            <person name="Meier I."/>
            <person name="Mets L."/>
            <person name="Mittag M."/>
            <person name="Mittelmeier T."/>
            <person name="Moroney J.V."/>
            <person name="Moseley J."/>
            <person name="Napoli C."/>
            <person name="Nedelcu A.M."/>
            <person name="Niyogi K."/>
            <person name="Novoselov S.V."/>
            <person name="Paulsen I.T."/>
            <person name="Pazour G."/>
            <person name="Purton S."/>
            <person name="Ral J.P."/>
            <person name="Riano-Pachon D.M."/>
            <person name="Riekhof W."/>
            <person name="Rymarquis L."/>
            <person name="Schroda M."/>
            <person name="Stern D."/>
            <person name="Umen J."/>
            <person name="Willows R."/>
            <person name="Wilson N."/>
            <person name="Zimmer S.L."/>
            <person name="Allmer J."/>
            <person name="Balk J."/>
            <person name="Bisova K."/>
            <person name="Chen C.J."/>
            <person name="Elias M."/>
            <person name="Gendler K."/>
            <person name="Hauser C."/>
            <person name="Lamb M.R."/>
            <person name="Ledford H."/>
            <person name="Long J.C."/>
            <person name="Minagawa J."/>
            <person name="Page M.D."/>
            <person name="Pan J."/>
            <person name="Pootakham W."/>
            <person name="Roje S."/>
            <person name="Rose A."/>
            <person name="Stahlberg E."/>
            <person name="Terauchi A.M."/>
            <person name="Yang P."/>
            <person name="Ball S."/>
            <person name="Bowler C."/>
            <person name="Dieckmann C.L."/>
            <person name="Gladyshev V.N."/>
            <person name="Green P."/>
            <person name="Jorgensen R."/>
            <person name="Mayfield S."/>
            <person name="Mueller-Roeber B."/>
            <person name="Rajamani S."/>
            <person name="Sayre R.T."/>
            <person name="Brokstein P."/>
            <person name="Dubchak I."/>
            <person name="Goodstein D."/>
            <person name="Hornick L."/>
            <person name="Huang Y.W."/>
            <person name="Jhaveri J."/>
            <person name="Luo Y."/>
            <person name="Martinez D."/>
            <person name="Ngau W.C."/>
            <person name="Otillar B."/>
            <person name="Poliakov A."/>
            <person name="Porter A."/>
            <person name="Szajkowski L."/>
            <person name="Werner G."/>
            <person name="Zhou K."/>
            <person name="Grigoriev I.V."/>
            <person name="Rokhsar D.S."/>
            <person name="Grossman A.R."/>
        </authorList>
    </citation>
    <scope>NUCLEOTIDE SEQUENCE [LARGE SCALE GENOMIC DNA]</scope>
    <source>
        <strain evidence="6">CC-503</strain>
    </source>
</reference>
<protein>
    <submittedName>
        <fullName evidence="5">Uncharacterized protein</fullName>
    </submittedName>
</protein>
<dbReference type="EMBL" id="CM008968">
    <property type="protein sequence ID" value="PNW81094.1"/>
    <property type="molecule type" value="Genomic_DNA"/>
</dbReference>
<dbReference type="Gene3D" id="3.60.10.10">
    <property type="entry name" value="Endonuclease/exonuclease/phosphatase"/>
    <property type="match status" value="1"/>
</dbReference>
<feature type="domain" description="Endonuclease/exonuclease/phosphatase" evidence="4">
    <location>
        <begin position="201"/>
        <end position="387"/>
    </location>
</feature>
<dbReference type="InterPro" id="IPR036691">
    <property type="entry name" value="Endo/exonu/phosph_ase_sf"/>
</dbReference>
<dbReference type="RefSeq" id="XP_042922944.1">
    <property type="nucleotide sequence ID" value="XM_043064364.1"/>
</dbReference>
<dbReference type="PANTHER" id="PTHR48447:SF1">
    <property type="entry name" value="REVERSE TRANSCRIPTASE ZINC-BINDING DOMAIN-CONTAINING PROTEIN"/>
    <property type="match status" value="1"/>
</dbReference>
<dbReference type="PaxDb" id="3055-EDO95973"/>
<dbReference type="InterPro" id="IPR005135">
    <property type="entry name" value="Endo/exonuclease/phosphatase"/>
</dbReference>
<dbReference type="GO" id="GO:0003824">
    <property type="term" value="F:catalytic activity"/>
    <property type="evidence" value="ECO:0007669"/>
    <property type="project" value="InterPro"/>
</dbReference>
<keyword evidence="2" id="KW-0472">Membrane</keyword>
<accession>A0A2K3DKM0</accession>
<feature type="compositionally biased region" description="Gly residues" evidence="1">
    <location>
        <begin position="92"/>
        <end position="104"/>
    </location>
</feature>
<dbReference type="OrthoDB" id="545224at2759"/>
<feature type="transmembrane region" description="Helical" evidence="2">
    <location>
        <begin position="1691"/>
        <end position="1713"/>
    </location>
</feature>
<feature type="region of interest" description="Disordered" evidence="1">
    <location>
        <begin position="1"/>
        <end position="188"/>
    </location>
</feature>
<keyword evidence="2" id="KW-1133">Transmembrane helix</keyword>
<feature type="domain" description="Reverse transcriptase" evidence="3">
    <location>
        <begin position="685"/>
        <end position="924"/>
    </location>
</feature>
<evidence type="ECO:0000313" key="6">
    <source>
        <dbReference type="Proteomes" id="UP000006906"/>
    </source>
</evidence>
<organism evidence="5 6">
    <name type="scientific">Chlamydomonas reinhardtii</name>
    <name type="common">Chlamydomonas smithii</name>
    <dbReference type="NCBI Taxonomy" id="3055"/>
    <lineage>
        <taxon>Eukaryota</taxon>
        <taxon>Viridiplantae</taxon>
        <taxon>Chlorophyta</taxon>
        <taxon>core chlorophytes</taxon>
        <taxon>Chlorophyceae</taxon>
        <taxon>CS clade</taxon>
        <taxon>Chlamydomonadales</taxon>
        <taxon>Chlamydomonadaceae</taxon>
        <taxon>Chlamydomonas</taxon>
    </lineage>
</organism>
<feature type="compositionally biased region" description="Basic residues" evidence="1">
    <location>
        <begin position="58"/>
        <end position="84"/>
    </location>
</feature>
<feature type="transmembrane region" description="Helical" evidence="2">
    <location>
        <begin position="798"/>
        <end position="820"/>
    </location>
</feature>
<feature type="compositionally biased region" description="Low complexity" evidence="1">
    <location>
        <begin position="48"/>
        <end position="57"/>
    </location>
</feature>
<evidence type="ECO:0000256" key="1">
    <source>
        <dbReference type="SAM" id="MobiDB-lite"/>
    </source>
</evidence>
<dbReference type="InterPro" id="IPR000477">
    <property type="entry name" value="RT_dom"/>
</dbReference>
<feature type="compositionally biased region" description="Polar residues" evidence="1">
    <location>
        <begin position="139"/>
        <end position="150"/>
    </location>
</feature>
<dbReference type="GeneID" id="66054122"/>
<feature type="transmembrane region" description="Helical" evidence="2">
    <location>
        <begin position="827"/>
        <end position="843"/>
    </location>
</feature>
<dbReference type="SUPFAM" id="SSF56219">
    <property type="entry name" value="DNase I-like"/>
    <property type="match status" value="1"/>
</dbReference>
<name>A0A2K3DKM0_CHLRE</name>
<dbReference type="Gramene" id="PNW81094">
    <property type="protein sequence ID" value="PNW81094"/>
    <property type="gene ID" value="CHLRE_07g341555v5"/>
</dbReference>
<dbReference type="KEGG" id="cre:CHLRE_07g341555v5"/>
<sequence length="2265" mass="235757">MCGLGWAGSGAAPSGTPRGGGGRGASSRRQHSGSRSHSRTRRDRSNSRGRSITSRGASRSRGRSRSRSPGRSHTHTRSHARSRRSSSASRGTNGGASGKLGGSHRGASADNSGERVDHRTRSGRVFRRRAGRVPAGDGSTLTGDGRTSSNAPRPGDGAGDGGWSVVPSRRRQRSASPGAEPAKRQALPEQAQVKLRLASQQLRLGGWYAWWGPADSSRTGGVAILIRASLISRGVVTPATPPALDPAAASRLLLLPLAWGGHSLVLASVYLPSGDPAAQRRFIADHLAPAATLPGLKVWAGDYNFVCNAAIDTLHRGGRLLDPGTTSLFASTCASPVDSFRHLHPTRRSFTFINHMGASRIDRIMLSPELLSSLRACAHVPGRPSDHRLVVATLAPVDGAVSPGPGLRRLSDAYLAFPDLRRSLLDWNRGACAAAPEAPAPLLRWFVAYKRDLVRTVGRLNRIARGRILEETAEEAAARAAEAAALAVVEAGGPDAAQAAAAAVAARSAAAAAAQRAVARHARAARLQWLRTRETASPAITRLVRPPGGAARIAAIRRPDGSVCDSLPEIPTHIVDYWRRISAAVATDPDACDRVLAALAAFGRRCTDEDAVRLGADTVSSAEVEAALAAAPAGSTPGRDGIPAELYRELGGPTARVLARVFTASLAAGAPPRGFLDGVITCFSKPGDPLQPSSYRPITLLGTDYRTLARVLARRLIPVFSTVIHPAQTAFLPGRRIADNVLLLQLLPELMRVAEGGGPGGGGGGGGGGAAGSTADADRGVVAFLDFYKAYDTLDRNFLYRCLAVMGVGSGFLAWVKLLLTGTRSAALANGYLSAFVLIIAGVRQGCPLAPPLYLAPAQALFAYLDRAGFGVSWADIRLVATAFAGDAAPFLRRMANVPGFLAAMETFRAASGQRLNLDKVELLPIGARRRATPAPTRAVAAGLAAGGAAAGNMAAHGVAATSVAAAGGMAAGGAAAGGAVAGGGPGTSHSGGGILAAGGAVPSRAGAVWAAAGVVVTGGVTAGGSAAGAGGAVAAPAPPNTVAMAHGLRVVSHSRTLGVVFYDLPLGTAAAQGAPSLSPAIGTLGTLCGLPLTAFGRGFCASSYAVSRVLYHMEFAGLPPQTVLADFLITLVRFVDRRIIVATPQGAGRARPPGLPSDCVALPPRDGGFGLLPVVEHVRARHAVLAVRWLQHMHGSAAGTYVPPWTAAATALVQQLHTAAHPLCVLTMQRAAGGVGPAADGCAIFGQPVAATCPALVRLLGALSYLPPVTILRPAVLVPGPWCFALPLWGNPVLPCAAGLQAGGLERDFPALMALPGLLTLGTAVRCWEALAAVRQLVASKPAGALGPRLARRCTIQYKRSVLRPILRITDMARVPPELQSGPDAAAQFSALLARVPAAWRVAASATLHAPGGAASAPPAPQVWLLLAQSLGWRHGAADVPLLTLTVKQATQLQLAPAYDALRVRHLAFIQEAYSGAAPPAEAIHALRAALARLWALVWEPRHKEPLWRLAVNGFTGFGMLAAWAADGRVEKCPCGTQMTAGARVHHFWDCVVAEALRDVMREHANVDITRNQLWLVQAPPGLSQAVWDIVCLAAVAALEYGRQRLYACRDAADRTAEVAVVRRIGVEVIADFWSRLAAFVSSASVCGGGPGGGAGGGGGGAAGSTADADRGVVAFLDFYKAYDTLDRNFLYRCLAVMGVGSGFLAWVKLLLTGTRSAALANGYLSAFVLIIAGVWQLTAWRRPVWQLPAAWLPAARRLVAGWLAAAPAPATLHMHGSAVGTYVPPWTAAATALVQQLHTAAHPLCVLTMQRAAGGVGPAADGCAIFGQPVAATCPALVRLLGALSYLPPVTILRPAVLVPGPWCFALPLWGNPVLPCAAGLQAGGLERDFPALMALPGLLTLGTAVRCWEALAAVRQLVASKPAGALGPRLARRCTIQYKRSVLRPILRITDMARVPPELQSGPDAAAQFSALLARVPAAWRVAASATLHAPGGAASAPPAPQVWLLLAQSLGWRHGAADVPLLTLTVKQATQLQLAPAYDALRVRHLAFIQEAYSGAAPPAEAIHALRAALARLWALVWEPRHKEPLWRLAVNGFTGFGMLAAWAADGRVEKCPCGTQMTAGARVHHFWDCVVAEALRDVMREHANVDITRNQLWLVQAPPGLSQAVWDIVCLAAVAALEYGRQRLYACRDAADRTAEVAVVRRIGVEVIADFWSRLAAFVSLRRPPRRWDLVPNQHPFLASDDVGGVILVGPTADSPPASP</sequence>
<feature type="transmembrane region" description="Helical" evidence="2">
    <location>
        <begin position="1720"/>
        <end position="1739"/>
    </location>
</feature>
<evidence type="ECO:0000256" key="2">
    <source>
        <dbReference type="SAM" id="Phobius"/>
    </source>
</evidence>
<dbReference type="Pfam" id="PF03372">
    <property type="entry name" value="Exo_endo_phos"/>
    <property type="match status" value="1"/>
</dbReference>
<feature type="compositionally biased region" description="Basic residues" evidence="1">
    <location>
        <begin position="26"/>
        <end position="42"/>
    </location>
</feature>
<evidence type="ECO:0000259" key="3">
    <source>
        <dbReference type="Pfam" id="PF00078"/>
    </source>
</evidence>
<evidence type="ECO:0000259" key="4">
    <source>
        <dbReference type="Pfam" id="PF03372"/>
    </source>
</evidence>
<dbReference type="InParanoid" id="A0A2K3DKM0"/>
<evidence type="ECO:0000313" key="5">
    <source>
        <dbReference type="EMBL" id="PNW81094.1"/>
    </source>
</evidence>
<gene>
    <name evidence="5" type="ORF">CHLRE_07g341555v5</name>
</gene>
<dbReference type="PANTHER" id="PTHR48447">
    <property type="entry name" value="REVERSE TRANSCRIPTASE ZINC-BINDING DOMAIN-CONTAINING PROTEIN"/>
    <property type="match status" value="1"/>
</dbReference>
<proteinExistence type="predicted"/>
<dbReference type="Proteomes" id="UP000006906">
    <property type="component" value="Chromosome 7"/>
</dbReference>
<feature type="compositionally biased region" description="Basic residues" evidence="1">
    <location>
        <begin position="121"/>
        <end position="131"/>
    </location>
</feature>